<keyword evidence="3" id="KW-1185">Reference proteome</keyword>
<evidence type="ECO:0000256" key="1">
    <source>
        <dbReference type="SAM" id="Phobius"/>
    </source>
</evidence>
<name>A0A8I0LBQ5_9CORY</name>
<proteinExistence type="predicted"/>
<reference evidence="2 3" key="1">
    <citation type="submission" date="2020-08" db="EMBL/GenBank/DDBJ databases">
        <title>A Genomic Blueprint of the Chicken Gut Microbiome.</title>
        <authorList>
            <person name="Gilroy R."/>
            <person name="Ravi A."/>
            <person name="Getino M."/>
            <person name="Pursley I."/>
            <person name="Horton D.L."/>
            <person name="Alikhan N.-F."/>
            <person name="Baker D."/>
            <person name="Gharbi K."/>
            <person name="Hall N."/>
            <person name="Watson M."/>
            <person name="Adriaenssens E.M."/>
            <person name="Foster-Nyarko E."/>
            <person name="Jarju S."/>
            <person name="Secka A."/>
            <person name="Antonio M."/>
            <person name="Oren A."/>
            <person name="Chaudhuri R."/>
            <person name="La Ragione R.M."/>
            <person name="Hildebrand F."/>
            <person name="Pallen M.J."/>
        </authorList>
    </citation>
    <scope>NUCLEOTIDE SEQUENCE [LARGE SCALE GENOMIC DNA]</scope>
    <source>
        <strain evidence="2 3">Sa1YVA5</strain>
    </source>
</reference>
<dbReference type="AlphaFoldDB" id="A0A8I0LBQ5"/>
<keyword evidence="1" id="KW-1133">Transmembrane helix</keyword>
<accession>A0A8I0LBQ5</accession>
<protein>
    <submittedName>
        <fullName evidence="2">DUF3068 domain-containing protein</fullName>
    </submittedName>
</protein>
<keyword evidence="1" id="KW-0812">Transmembrane</keyword>
<dbReference type="EMBL" id="JACSPR010000002">
    <property type="protein sequence ID" value="MBD8029521.1"/>
    <property type="molecule type" value="Genomic_DNA"/>
</dbReference>
<evidence type="ECO:0000313" key="2">
    <source>
        <dbReference type="EMBL" id="MBD8029521.1"/>
    </source>
</evidence>
<dbReference type="Proteomes" id="UP000650224">
    <property type="component" value="Unassembled WGS sequence"/>
</dbReference>
<dbReference type="Pfam" id="PF11271">
    <property type="entry name" value="PorA"/>
    <property type="match status" value="1"/>
</dbReference>
<gene>
    <name evidence="2" type="ORF">H9627_04095</name>
</gene>
<comment type="caution">
    <text evidence="2">The sequence shown here is derived from an EMBL/GenBank/DDBJ whole genome shotgun (WGS) entry which is preliminary data.</text>
</comment>
<dbReference type="RefSeq" id="WP_191732740.1">
    <property type="nucleotide sequence ID" value="NZ_JACSPR010000002.1"/>
</dbReference>
<evidence type="ECO:0000313" key="3">
    <source>
        <dbReference type="Proteomes" id="UP000650224"/>
    </source>
</evidence>
<dbReference type="InterPro" id="IPR021424">
    <property type="entry name" value="PorA"/>
</dbReference>
<feature type="transmembrane region" description="Helical" evidence="1">
    <location>
        <begin position="297"/>
        <end position="317"/>
    </location>
</feature>
<keyword evidence="1" id="KW-0472">Membrane</keyword>
<sequence>MLPKTRIFSALLLGIGVALIVWGLVAPRFVHADGRLPLDLEATTYTLTDDDGQTLLNSDPEAGLVTTPITRQLHFQVMDPADADRATLRVGDTLLHGVEGVDGNDQERLLSASVYNFRVDRFTGEILSEMAVTSQLASPTLNYEVEGIWLKFPTDAEATSYPVLDTTLRQARPADFVESTEVDGRTIMHYRQVIEKANVAESFADPSNTTTLTREDGGTTTGYLYHDVVRDFWVDQRTGLIVDMNERIDDFYGDRTGEKYDQVLLFDGAISDGQVSDLITQAADIPVGESARTANTIGIIVGGVLALIGLAGSFGLFDRARRRRSRGTDRVSPQV</sequence>
<organism evidence="2 3">
    <name type="scientific">Corynebacterium gallinarum</name>
    <dbReference type="NCBI Taxonomy" id="2762214"/>
    <lineage>
        <taxon>Bacteria</taxon>
        <taxon>Bacillati</taxon>
        <taxon>Actinomycetota</taxon>
        <taxon>Actinomycetes</taxon>
        <taxon>Mycobacteriales</taxon>
        <taxon>Corynebacteriaceae</taxon>
        <taxon>Corynebacterium</taxon>
    </lineage>
</organism>